<dbReference type="Pfam" id="PF00226">
    <property type="entry name" value="DnaJ"/>
    <property type="match status" value="1"/>
</dbReference>
<proteinExistence type="predicted"/>
<evidence type="ECO:0000313" key="5">
    <source>
        <dbReference type="EMBL" id="CAI9947911.1"/>
    </source>
</evidence>
<dbReference type="SMART" id="SM00271">
    <property type="entry name" value="DnaJ"/>
    <property type="match status" value="1"/>
</dbReference>
<dbReference type="PANTHER" id="PTHR45188:SF2">
    <property type="entry name" value="DNAJ HOMOLOG SUBFAMILY C MEMBER 7"/>
    <property type="match status" value="1"/>
</dbReference>
<dbReference type="PROSITE" id="PS50076">
    <property type="entry name" value="DNAJ_2"/>
    <property type="match status" value="1"/>
</dbReference>
<feature type="region of interest" description="Disordered" evidence="3">
    <location>
        <begin position="476"/>
        <end position="518"/>
    </location>
</feature>
<dbReference type="Proteomes" id="UP001642409">
    <property type="component" value="Unassembled WGS sequence"/>
</dbReference>
<evidence type="ECO:0000313" key="7">
    <source>
        <dbReference type="Proteomes" id="UP001642409"/>
    </source>
</evidence>
<evidence type="ECO:0000256" key="1">
    <source>
        <dbReference type="ARBA" id="ARBA00022737"/>
    </source>
</evidence>
<feature type="domain" description="J" evidence="4">
    <location>
        <begin position="408"/>
        <end position="479"/>
    </location>
</feature>
<protein>
    <submittedName>
        <fullName evidence="5">Chaperone protein DnaJ</fullName>
    </submittedName>
    <submittedName>
        <fullName evidence="6">Chaperone_protein DnaJ</fullName>
    </submittedName>
</protein>
<dbReference type="InterPro" id="IPR018253">
    <property type="entry name" value="DnaJ_domain_CS"/>
</dbReference>
<gene>
    <name evidence="5" type="ORF">HINF_LOCUS35556</name>
    <name evidence="6" type="ORF">HINF_LOCUS72461</name>
</gene>
<evidence type="ECO:0000259" key="4">
    <source>
        <dbReference type="PROSITE" id="PS50076"/>
    </source>
</evidence>
<dbReference type="PANTHER" id="PTHR45188">
    <property type="entry name" value="DNAJ PROTEIN P58IPK HOMOLOG"/>
    <property type="match status" value="1"/>
</dbReference>
<evidence type="ECO:0000256" key="3">
    <source>
        <dbReference type="SAM" id="MobiDB-lite"/>
    </source>
</evidence>
<dbReference type="AlphaFoldDB" id="A0AA86PXP7"/>
<keyword evidence="2" id="KW-0802">TPR repeat</keyword>
<evidence type="ECO:0000313" key="6">
    <source>
        <dbReference type="EMBL" id="CAL6103974.1"/>
    </source>
</evidence>
<name>A0AA86PXP7_9EUKA</name>
<dbReference type="EMBL" id="CAXDID020000575">
    <property type="protein sequence ID" value="CAL6103974.1"/>
    <property type="molecule type" value="Genomic_DNA"/>
</dbReference>
<keyword evidence="1" id="KW-0677">Repeat</keyword>
<dbReference type="Gene3D" id="1.10.287.110">
    <property type="entry name" value="DnaJ domain"/>
    <property type="match status" value="1"/>
</dbReference>
<sequence length="538" mass="62390">MLIYTIFSLCDVAEAVKSLEQLIKENKSQEAYTLVQNSLTDYPNDPKLIFQRAVIYEQLRQFQNSITDYAFVVSAPSPYKFKAIMKLKTMCVDVCQFQCEDKFSVQILGKEAFANLQNLTKWKNEAILSGNTTDLFLIAEKCTKDPNLYIRIVKTQLENNEFNQAFKTLEKLQEISSENSDTINELKDLYQILGGLATFVFRPIEESRFSNEEFFQGLNTYLTRMQIVHEVISKHSPISHKASDEAYNEALLALDAEYSAVIDQIETYAKTVIAKSFNSDISLSKLKLELGEYHILSKNLINTILGNEITPFNTTSKTPTLQALQAVTNYLLMEPAIDELAPSSTDQVELELKVEQLEYDIEANRKMLNRAKFYRQDTELQNIVWLLDDCNSLFDKIFLLRKRAMQPDFFKLLKVNPQSSTAEIKKSYYNIAKQLHPDNYEENITNQEKKRRQRMFQMIAEGYDVLTNQQKRAEFMSGQHNSGEISQRHSIHKTRKQASYDMHPDYKGGNGTVSDEEIKKQLTEEQWYEYQKQRRQGK</sequence>
<dbReference type="Gene3D" id="1.25.40.10">
    <property type="entry name" value="Tetratricopeptide repeat domain"/>
    <property type="match status" value="1"/>
</dbReference>
<accession>A0AA86PXP7</accession>
<dbReference type="InterPro" id="IPR011990">
    <property type="entry name" value="TPR-like_helical_dom_sf"/>
</dbReference>
<reference evidence="5" key="1">
    <citation type="submission" date="2023-06" db="EMBL/GenBank/DDBJ databases">
        <authorList>
            <person name="Kurt Z."/>
        </authorList>
    </citation>
    <scope>NUCLEOTIDE SEQUENCE</scope>
</reference>
<organism evidence="5">
    <name type="scientific">Hexamita inflata</name>
    <dbReference type="NCBI Taxonomy" id="28002"/>
    <lineage>
        <taxon>Eukaryota</taxon>
        <taxon>Metamonada</taxon>
        <taxon>Diplomonadida</taxon>
        <taxon>Hexamitidae</taxon>
        <taxon>Hexamitinae</taxon>
        <taxon>Hexamita</taxon>
    </lineage>
</organism>
<dbReference type="PROSITE" id="PS00636">
    <property type="entry name" value="DNAJ_1"/>
    <property type="match status" value="1"/>
</dbReference>
<dbReference type="InterPro" id="IPR036869">
    <property type="entry name" value="J_dom_sf"/>
</dbReference>
<comment type="caution">
    <text evidence="5">The sequence shown here is derived from an EMBL/GenBank/DDBJ whole genome shotgun (WGS) entry which is preliminary data.</text>
</comment>
<dbReference type="InterPro" id="IPR001623">
    <property type="entry name" value="DnaJ_domain"/>
</dbReference>
<evidence type="ECO:0000256" key="2">
    <source>
        <dbReference type="ARBA" id="ARBA00022803"/>
    </source>
</evidence>
<dbReference type="CDD" id="cd06257">
    <property type="entry name" value="DnaJ"/>
    <property type="match status" value="1"/>
</dbReference>
<dbReference type="SUPFAM" id="SSF48452">
    <property type="entry name" value="TPR-like"/>
    <property type="match status" value="1"/>
</dbReference>
<dbReference type="SUPFAM" id="SSF46565">
    <property type="entry name" value="Chaperone J-domain"/>
    <property type="match status" value="1"/>
</dbReference>
<keyword evidence="7" id="KW-1185">Reference proteome</keyword>
<dbReference type="PRINTS" id="PR00625">
    <property type="entry name" value="JDOMAIN"/>
</dbReference>
<reference evidence="6 7" key="2">
    <citation type="submission" date="2024-07" db="EMBL/GenBank/DDBJ databases">
        <authorList>
            <person name="Akdeniz Z."/>
        </authorList>
    </citation>
    <scope>NUCLEOTIDE SEQUENCE [LARGE SCALE GENOMIC DNA]</scope>
</reference>
<dbReference type="EMBL" id="CATOUU010000783">
    <property type="protein sequence ID" value="CAI9947911.1"/>
    <property type="molecule type" value="Genomic_DNA"/>
</dbReference>